<proteinExistence type="predicted"/>
<evidence type="ECO:0000256" key="1">
    <source>
        <dbReference type="SAM" id="Phobius"/>
    </source>
</evidence>
<keyword evidence="1" id="KW-0812">Transmembrane</keyword>
<organism evidence="2">
    <name type="scientific">Wolbachia endosymbiont of Polyergus mexicanus</name>
    <dbReference type="NCBI Taxonomy" id="3171167"/>
    <lineage>
        <taxon>Bacteria</taxon>
        <taxon>Pseudomonadati</taxon>
        <taxon>Pseudomonadota</taxon>
        <taxon>Alphaproteobacteria</taxon>
        <taxon>Rickettsiales</taxon>
        <taxon>Anaplasmataceae</taxon>
        <taxon>Wolbachieae</taxon>
        <taxon>Wolbachia</taxon>
    </lineage>
</organism>
<dbReference type="EMBL" id="CP158586">
    <property type="protein sequence ID" value="XCA33341.1"/>
    <property type="molecule type" value="Genomic_DNA"/>
</dbReference>
<reference evidence="2" key="1">
    <citation type="submission" date="2024-06" db="EMBL/GenBank/DDBJ databases">
        <title>Genome assembly of the Polyergus mexicanus.</title>
        <authorList>
            <person name="Cash E."/>
            <person name="Tustsui N.D."/>
            <person name="Ward P."/>
            <person name="Nguyen O."/>
            <person name="Sahasrabudhe R."/>
            <person name="Fairbairn C.W."/>
            <person name="Seligmann W.E."/>
            <person name="Sacco S."/>
            <person name="Beraut E."/>
            <person name="Miller C."/>
            <person name="Toffelmier E."/>
            <person name="Shaffer H.B."/>
        </authorList>
    </citation>
    <scope>NUCLEOTIDE SEQUENCE</scope>
    <source>
        <strain evidence="2">NDT 795.1</strain>
    </source>
</reference>
<evidence type="ECO:0000313" key="2">
    <source>
        <dbReference type="EMBL" id="XCA33341.1"/>
    </source>
</evidence>
<feature type="transmembrane region" description="Helical" evidence="1">
    <location>
        <begin position="21"/>
        <end position="44"/>
    </location>
</feature>
<accession>A0AAU7YHX4</accession>
<protein>
    <submittedName>
        <fullName evidence="2">Uncharacterized protein</fullName>
    </submittedName>
</protein>
<sequence>MTTVNLYSNNLKLLKKISRCLIIIGSIAISISTAYAGIIAVIILSCFAKESTDVHCKQPSSTFTDMEVENVAKLQQVVA</sequence>
<keyword evidence="1" id="KW-1133">Transmembrane helix</keyword>
<dbReference type="AlphaFoldDB" id="A0AAU7YHX4"/>
<gene>
    <name evidence="2" type="ORF">ABS808_00405</name>
</gene>
<keyword evidence="1" id="KW-0472">Membrane</keyword>
<name>A0AAU7YHX4_9RICK</name>